<dbReference type="GO" id="GO:0009254">
    <property type="term" value="P:peptidoglycan turnover"/>
    <property type="evidence" value="ECO:0007669"/>
    <property type="project" value="TreeGrafter"/>
</dbReference>
<evidence type="ECO:0000313" key="6">
    <source>
        <dbReference type="EMBL" id="SHF45470.1"/>
    </source>
</evidence>
<dbReference type="InterPro" id="IPR002901">
    <property type="entry name" value="MGlyc_endo_b_GlcNAc-like_dom"/>
</dbReference>
<feature type="domain" description="N-acetylmuramoyl-L-alanine amidase" evidence="5">
    <location>
        <begin position="10"/>
        <end position="154"/>
    </location>
</feature>
<dbReference type="SUPFAM" id="SSF55846">
    <property type="entry name" value="N-acetylmuramoyl-L-alanine amidase-like"/>
    <property type="match status" value="1"/>
</dbReference>
<dbReference type="SMART" id="SM00644">
    <property type="entry name" value="Ami_2"/>
    <property type="match status" value="1"/>
</dbReference>
<comment type="catalytic activity">
    <reaction evidence="1">
        <text>Hydrolyzes the link between N-acetylmuramoyl residues and L-amino acid residues in certain cell-wall glycopeptides.</text>
        <dbReference type="EC" id="3.5.1.28"/>
    </reaction>
</comment>
<evidence type="ECO:0000313" key="7">
    <source>
        <dbReference type="Proteomes" id="UP000184148"/>
    </source>
</evidence>
<dbReference type="GO" id="GO:0008745">
    <property type="term" value="F:N-acetylmuramoyl-L-alanine amidase activity"/>
    <property type="evidence" value="ECO:0007669"/>
    <property type="project" value="UniProtKB-EC"/>
</dbReference>
<proteinExistence type="predicted"/>
<dbReference type="Pfam" id="PF01832">
    <property type="entry name" value="Glucosaminidase"/>
    <property type="match status" value="1"/>
</dbReference>
<gene>
    <name evidence="6" type="ORF">SAMN02745133_02686</name>
</gene>
<dbReference type="CDD" id="cd06583">
    <property type="entry name" value="PGRP"/>
    <property type="match status" value="1"/>
</dbReference>
<evidence type="ECO:0000256" key="1">
    <source>
        <dbReference type="ARBA" id="ARBA00001561"/>
    </source>
</evidence>
<dbReference type="Proteomes" id="UP000184148">
    <property type="component" value="Unassembled WGS sequence"/>
</dbReference>
<dbReference type="GO" id="GO:0004040">
    <property type="term" value="F:amidase activity"/>
    <property type="evidence" value="ECO:0007669"/>
    <property type="project" value="InterPro"/>
</dbReference>
<evidence type="ECO:0000259" key="5">
    <source>
        <dbReference type="SMART" id="SM00644"/>
    </source>
</evidence>
<protein>
    <recommendedName>
        <fullName evidence="2">N-acetylmuramoyl-L-alanine amidase</fullName>
        <ecNumber evidence="2">3.5.1.28</ecNumber>
    </recommendedName>
</protein>
<dbReference type="InterPro" id="IPR002502">
    <property type="entry name" value="Amidase_domain"/>
</dbReference>
<reference evidence="7" key="1">
    <citation type="submission" date="2016-11" db="EMBL/GenBank/DDBJ databases">
        <authorList>
            <person name="Varghese N."/>
            <person name="Submissions S."/>
        </authorList>
    </citation>
    <scope>NUCLEOTIDE SEQUENCE [LARGE SCALE GENOMIC DNA]</scope>
    <source>
        <strain evidence="7">DSM 12395</strain>
    </source>
</reference>
<dbReference type="EMBL" id="FQUY01000025">
    <property type="protein sequence ID" value="SHF45470.1"/>
    <property type="molecule type" value="Genomic_DNA"/>
</dbReference>
<name>A0A1M5BST5_9FIRM</name>
<dbReference type="InterPro" id="IPR036505">
    <property type="entry name" value="Amidase/PGRP_sf"/>
</dbReference>
<dbReference type="PANTHER" id="PTHR30417:SF1">
    <property type="entry name" value="N-ACETYLMURAMOYL-L-ALANINE AMIDASE AMID"/>
    <property type="match status" value="1"/>
</dbReference>
<keyword evidence="4" id="KW-0961">Cell wall biogenesis/degradation</keyword>
<dbReference type="Gene3D" id="1.10.530.10">
    <property type="match status" value="1"/>
</dbReference>
<keyword evidence="3" id="KW-0378">Hydrolase</keyword>
<evidence type="ECO:0000256" key="3">
    <source>
        <dbReference type="ARBA" id="ARBA00022801"/>
    </source>
</evidence>
<dbReference type="STRING" id="1121429.SAMN02745133_02686"/>
<keyword evidence="7" id="KW-1185">Reference proteome</keyword>
<dbReference type="GO" id="GO:0071555">
    <property type="term" value="P:cell wall organization"/>
    <property type="evidence" value="ECO:0007669"/>
    <property type="project" value="UniProtKB-KW"/>
</dbReference>
<dbReference type="AlphaFoldDB" id="A0A1M5BST5"/>
<sequence length="458" mass="50806">MTTIEKKLIKYNFSTGNDPKYIVVHDTGNPGKGADADAHYRYFNGGNRNASAHYFVDDHSIIQTVEDANASWHCGDGKGQYGITNYNSIGIEICINSDGDYNKAVQNAIELVKFLMKKHNIPLDKVVRHYDASRKNCPGTMSSNNWEKWNWFKSQLKEEAAPAAGLYRVRKSWDDAKSQVGAYKVLENAKAECDKNPGYSVFDEKGNKVYPLPFSAPEQPGETQPEQQLTLIMGKTEATVAQMVSYALKSNANPLLPNCTIEELAQVFIEEAEVEGVRADVAWAQALKETGYFKYGGIVLPEQNNYSGIGALNNNSKGEAAVFESPRIGARAQIQHLKAYASTEALKQPCVDPRFHLVKRGSAKYVEWLGYEDNPNGTGWAWPGKGYGYSIVGILKGILQEPKESKEATDTGNVPQWQKDAFKKLVEKKIINSPEFWEGRLGETITIGEVMGILANTL</sequence>
<dbReference type="Pfam" id="PF01510">
    <property type="entry name" value="Amidase_2"/>
    <property type="match status" value="1"/>
</dbReference>
<accession>A0A1M5BST5</accession>
<dbReference type="EC" id="3.5.1.28" evidence="2"/>
<evidence type="ECO:0000256" key="2">
    <source>
        <dbReference type="ARBA" id="ARBA00011901"/>
    </source>
</evidence>
<dbReference type="OrthoDB" id="9794294at2"/>
<dbReference type="GO" id="GO:0009253">
    <property type="term" value="P:peptidoglycan catabolic process"/>
    <property type="evidence" value="ECO:0007669"/>
    <property type="project" value="InterPro"/>
</dbReference>
<dbReference type="InterPro" id="IPR051206">
    <property type="entry name" value="NAMLAA_amidase_2"/>
</dbReference>
<dbReference type="Gene3D" id="3.40.80.10">
    <property type="entry name" value="Peptidoglycan recognition protein-like"/>
    <property type="match status" value="1"/>
</dbReference>
<dbReference type="PANTHER" id="PTHR30417">
    <property type="entry name" value="N-ACETYLMURAMOYL-L-ALANINE AMIDASE AMID"/>
    <property type="match status" value="1"/>
</dbReference>
<evidence type="ECO:0000256" key="4">
    <source>
        <dbReference type="ARBA" id="ARBA00023316"/>
    </source>
</evidence>
<organism evidence="6 7">
    <name type="scientific">Desulforamulus putei DSM 12395</name>
    <dbReference type="NCBI Taxonomy" id="1121429"/>
    <lineage>
        <taxon>Bacteria</taxon>
        <taxon>Bacillati</taxon>
        <taxon>Bacillota</taxon>
        <taxon>Clostridia</taxon>
        <taxon>Eubacteriales</taxon>
        <taxon>Peptococcaceae</taxon>
        <taxon>Desulforamulus</taxon>
    </lineage>
</organism>